<comment type="similarity">
    <text evidence="1 5 6">Belongs to the peptidase S8 family.</text>
</comment>
<feature type="chain" id="PRO_5045441320" evidence="7">
    <location>
        <begin position="29"/>
        <end position="419"/>
    </location>
</feature>
<evidence type="ECO:0000259" key="9">
    <source>
        <dbReference type="Pfam" id="PF05922"/>
    </source>
</evidence>
<dbReference type="Pfam" id="PF05922">
    <property type="entry name" value="Inhibitor_I9"/>
    <property type="match status" value="1"/>
</dbReference>
<protein>
    <submittedName>
        <fullName evidence="10">Uncharacterized protein</fullName>
    </submittedName>
</protein>
<dbReference type="PRINTS" id="PR00723">
    <property type="entry name" value="SUBTILISIN"/>
</dbReference>
<evidence type="ECO:0000256" key="7">
    <source>
        <dbReference type="SAM" id="SignalP"/>
    </source>
</evidence>
<evidence type="ECO:0000259" key="8">
    <source>
        <dbReference type="Pfam" id="PF00082"/>
    </source>
</evidence>
<dbReference type="PANTHER" id="PTHR43806:SF11">
    <property type="entry name" value="CEREVISIN-RELATED"/>
    <property type="match status" value="1"/>
</dbReference>
<dbReference type="InterPro" id="IPR050131">
    <property type="entry name" value="Peptidase_S8_subtilisin-like"/>
</dbReference>
<accession>A0ABR2WL84</accession>
<dbReference type="InterPro" id="IPR023828">
    <property type="entry name" value="Peptidase_S8_Ser-AS"/>
</dbReference>
<dbReference type="SUPFAM" id="SSF52743">
    <property type="entry name" value="Subtilisin-like"/>
    <property type="match status" value="1"/>
</dbReference>
<dbReference type="InterPro" id="IPR034193">
    <property type="entry name" value="PCSK9_ProteinaseK-like"/>
</dbReference>
<dbReference type="EMBL" id="JASJQH010001043">
    <property type="protein sequence ID" value="KAK9762227.1"/>
    <property type="molecule type" value="Genomic_DNA"/>
</dbReference>
<proteinExistence type="inferred from homology"/>
<dbReference type="PANTHER" id="PTHR43806">
    <property type="entry name" value="PEPTIDASE S8"/>
    <property type="match status" value="1"/>
</dbReference>
<gene>
    <name evidence="10" type="ORF">K7432_012247</name>
</gene>
<name>A0ABR2WL84_9FUNG</name>
<feature type="domain" description="Inhibitor I9" evidence="9">
    <location>
        <begin position="32"/>
        <end position="101"/>
    </location>
</feature>
<dbReference type="InterPro" id="IPR036852">
    <property type="entry name" value="Peptidase_S8/S53_dom_sf"/>
</dbReference>
<feature type="active site" description="Charge relay system" evidence="5">
    <location>
        <position position="174"/>
    </location>
</feature>
<dbReference type="CDD" id="cd04077">
    <property type="entry name" value="Peptidases_S8_PCSK9_ProteinaseK_like"/>
    <property type="match status" value="1"/>
</dbReference>
<evidence type="ECO:0000256" key="6">
    <source>
        <dbReference type="RuleBase" id="RU003355"/>
    </source>
</evidence>
<evidence type="ECO:0000313" key="10">
    <source>
        <dbReference type="EMBL" id="KAK9762227.1"/>
    </source>
</evidence>
<sequence>MSQSVLGRSLPLLWLTWYLLCGLEEVCAGMGHIVVFKKSLTMAKSNHFTWLASKSNSTNSMNMRNIGDFQWYSGELQTEMLSKLKEMPEVEYIIPDLPVHTCDVQNKPPNWGLDRIDQQLGTDGQFRYPASSGKGVTIYVIDTGVNVDHLAFEGRATWGPTLNGDPDGTDRHGHGTFIAGVAIGKTFGVAKQANLVSIKALNADGSGRLSDVLRGVEWIVKEHLKNPGQKSIVNLSLSADFSQAANDAIEEAIELGIHFSIAAGNDGNNACRYSPSSVSQAVVVGAIDRSDRITGFSNYGSCVSIYAPGTDIVSAWKTGPQSSHSLSGTSMATPHVTGTMALILGEKDWDPATLKSNLLKQGVKFVQKGPELRPILYMGSDQTLGAASKSEASILIAGKSFVHIFAFGTLLLYTKLIGS</sequence>
<reference evidence="10 11" key="1">
    <citation type="submission" date="2023-04" db="EMBL/GenBank/DDBJ databases">
        <title>Genome of Basidiobolus ranarum AG-B5.</title>
        <authorList>
            <person name="Stajich J.E."/>
            <person name="Carter-House D."/>
            <person name="Gryganskyi A."/>
        </authorList>
    </citation>
    <scope>NUCLEOTIDE SEQUENCE [LARGE SCALE GENOMIC DNA]</scope>
    <source>
        <strain evidence="10 11">AG-B5</strain>
    </source>
</reference>
<comment type="caution">
    <text evidence="10">The sequence shown here is derived from an EMBL/GenBank/DDBJ whole genome shotgun (WGS) entry which is preliminary data.</text>
</comment>
<evidence type="ECO:0000256" key="3">
    <source>
        <dbReference type="ARBA" id="ARBA00022801"/>
    </source>
</evidence>
<keyword evidence="7" id="KW-0732">Signal</keyword>
<dbReference type="Pfam" id="PF00082">
    <property type="entry name" value="Peptidase_S8"/>
    <property type="match status" value="1"/>
</dbReference>
<feature type="signal peptide" evidence="7">
    <location>
        <begin position="1"/>
        <end position="28"/>
    </location>
</feature>
<keyword evidence="3 5" id="KW-0378">Hydrolase</keyword>
<keyword evidence="2 5" id="KW-0645">Protease</keyword>
<dbReference type="InterPro" id="IPR023827">
    <property type="entry name" value="Peptidase_S8_Asp-AS"/>
</dbReference>
<dbReference type="PROSITE" id="PS00138">
    <property type="entry name" value="SUBTILASE_SER"/>
    <property type="match status" value="1"/>
</dbReference>
<evidence type="ECO:0000256" key="1">
    <source>
        <dbReference type="ARBA" id="ARBA00011073"/>
    </source>
</evidence>
<dbReference type="InterPro" id="IPR000209">
    <property type="entry name" value="Peptidase_S8/S53_dom"/>
</dbReference>
<feature type="active site" description="Charge relay system" evidence="5">
    <location>
        <position position="142"/>
    </location>
</feature>
<organism evidence="10 11">
    <name type="scientific">Basidiobolus ranarum</name>
    <dbReference type="NCBI Taxonomy" id="34480"/>
    <lineage>
        <taxon>Eukaryota</taxon>
        <taxon>Fungi</taxon>
        <taxon>Fungi incertae sedis</taxon>
        <taxon>Zoopagomycota</taxon>
        <taxon>Entomophthoromycotina</taxon>
        <taxon>Basidiobolomycetes</taxon>
        <taxon>Basidiobolales</taxon>
        <taxon>Basidiobolaceae</taxon>
        <taxon>Basidiobolus</taxon>
    </lineage>
</organism>
<dbReference type="SUPFAM" id="SSF54897">
    <property type="entry name" value="Protease propeptides/inhibitors"/>
    <property type="match status" value="1"/>
</dbReference>
<dbReference type="Proteomes" id="UP001479436">
    <property type="component" value="Unassembled WGS sequence"/>
</dbReference>
<evidence type="ECO:0000256" key="5">
    <source>
        <dbReference type="PROSITE-ProRule" id="PRU01240"/>
    </source>
</evidence>
<dbReference type="InterPro" id="IPR015500">
    <property type="entry name" value="Peptidase_S8_subtilisin-rel"/>
</dbReference>
<dbReference type="PROSITE" id="PS51892">
    <property type="entry name" value="SUBTILASE"/>
    <property type="match status" value="1"/>
</dbReference>
<dbReference type="PROSITE" id="PS00136">
    <property type="entry name" value="SUBTILASE_ASP"/>
    <property type="match status" value="1"/>
</dbReference>
<feature type="domain" description="Peptidase S8/S53" evidence="8">
    <location>
        <begin position="133"/>
        <end position="359"/>
    </location>
</feature>
<dbReference type="InterPro" id="IPR010259">
    <property type="entry name" value="S8pro/Inhibitor_I9"/>
</dbReference>
<evidence type="ECO:0000256" key="4">
    <source>
        <dbReference type="ARBA" id="ARBA00022825"/>
    </source>
</evidence>
<keyword evidence="4 5" id="KW-0720">Serine protease</keyword>
<keyword evidence="11" id="KW-1185">Reference proteome</keyword>
<evidence type="ECO:0000256" key="2">
    <source>
        <dbReference type="ARBA" id="ARBA00022670"/>
    </source>
</evidence>
<evidence type="ECO:0000313" key="11">
    <source>
        <dbReference type="Proteomes" id="UP001479436"/>
    </source>
</evidence>
<feature type="active site" description="Charge relay system" evidence="5">
    <location>
        <position position="330"/>
    </location>
</feature>
<dbReference type="Gene3D" id="3.40.50.200">
    <property type="entry name" value="Peptidase S8/S53 domain"/>
    <property type="match status" value="1"/>
</dbReference>